<keyword evidence="13" id="KW-1185">Reference proteome</keyword>
<comment type="subunit">
    <text evidence="10">Heterotrimer of RecB, RecC and RecD. All subunits contribute to DNA-binding.</text>
</comment>
<dbReference type="Gene3D" id="1.10.10.990">
    <property type="match status" value="1"/>
</dbReference>
<dbReference type="GO" id="GO:0000724">
    <property type="term" value="P:double-strand break repair via homologous recombination"/>
    <property type="evidence" value="ECO:0007669"/>
    <property type="project" value="UniProtKB-UniRule"/>
</dbReference>
<dbReference type="GO" id="GO:0008854">
    <property type="term" value="F:exodeoxyribonuclease V activity"/>
    <property type="evidence" value="ECO:0007669"/>
    <property type="project" value="InterPro"/>
</dbReference>
<accession>A0A939DMR8</accession>
<dbReference type="GO" id="GO:0005524">
    <property type="term" value="F:ATP binding"/>
    <property type="evidence" value="ECO:0007669"/>
    <property type="project" value="UniProtKB-UniRule"/>
</dbReference>
<dbReference type="Proteomes" id="UP000664654">
    <property type="component" value="Unassembled WGS sequence"/>
</dbReference>
<dbReference type="InterPro" id="IPR027417">
    <property type="entry name" value="P-loop_NTPase"/>
</dbReference>
<dbReference type="Gene3D" id="3.40.50.10930">
    <property type="match status" value="1"/>
</dbReference>
<evidence type="ECO:0000256" key="10">
    <source>
        <dbReference type="HAMAP-Rule" id="MF_01486"/>
    </source>
</evidence>
<comment type="caution">
    <text evidence="12">The sequence shown here is derived from an EMBL/GenBank/DDBJ whole genome shotgun (WGS) entry which is preliminary data.</text>
</comment>
<evidence type="ECO:0000313" key="13">
    <source>
        <dbReference type="Proteomes" id="UP000664654"/>
    </source>
</evidence>
<dbReference type="HAMAP" id="MF_01486">
    <property type="entry name" value="RecC"/>
    <property type="match status" value="1"/>
</dbReference>
<gene>
    <name evidence="10 12" type="primary">recC</name>
    <name evidence="12" type="ORF">J0A66_05410</name>
</gene>
<keyword evidence="5 10" id="KW-0347">Helicase</keyword>
<keyword evidence="6 10" id="KW-0269">Exonuclease</keyword>
<keyword evidence="1 10" id="KW-0540">Nuclease</keyword>
<dbReference type="NCBIfam" id="TIGR01450">
    <property type="entry name" value="recC"/>
    <property type="match status" value="1"/>
</dbReference>
<dbReference type="Gene3D" id="3.40.50.300">
    <property type="entry name" value="P-loop containing nucleotide triphosphate hydrolases"/>
    <property type="match status" value="2"/>
</dbReference>
<dbReference type="Pfam" id="PF04257">
    <property type="entry name" value="Exonuc_V_gamma"/>
    <property type="match status" value="1"/>
</dbReference>
<comment type="miscellaneous">
    <text evidence="10">In the RecBCD complex, RecB has a slow 3'-5' helicase, an exonuclease activity and loads RecA onto ssDNA, RecD has a fast 5'-3' helicase activity, while RecC stimulates the ATPase and processivity of the RecB helicase and contributes to recognition of the Chi site.</text>
</comment>
<dbReference type="GO" id="GO:0003678">
    <property type="term" value="F:DNA helicase activity"/>
    <property type="evidence" value="ECO:0007669"/>
    <property type="project" value="UniProtKB-UniRule"/>
</dbReference>
<dbReference type="PIRSF" id="PIRSF000980">
    <property type="entry name" value="RecC"/>
    <property type="match status" value="1"/>
</dbReference>
<comment type="function">
    <text evidence="10">A helicase/nuclease that prepares dsDNA breaks (DSB) for recombinational DNA repair. Binds to DSBs and unwinds DNA via a highly rapid and processive ATP-dependent bidirectional helicase activity. Unwinds dsDNA until it encounters a Chi (crossover hotspot instigator) sequence from the 3' direction. Cuts ssDNA a few nucleotides 3' to the Chi site. The properties and activities of the enzyme are changed at Chi. The Chi-altered holoenzyme produces a long 3'-ssDNA overhang and facilitates RecA-binding to the ssDNA for homologous DNA recombination and repair. Holoenzyme degrades any linearized DNA that is unable to undergo homologous recombination. In the holoenzyme this subunit recognizes the wild-type Chi sequence, and when added to isolated RecB increases its ATP-dependent helicase processivity.</text>
</comment>
<evidence type="ECO:0000256" key="9">
    <source>
        <dbReference type="ARBA" id="ARBA00023204"/>
    </source>
</evidence>
<evidence type="ECO:0000256" key="4">
    <source>
        <dbReference type="ARBA" id="ARBA00022801"/>
    </source>
</evidence>
<dbReference type="RefSeq" id="WP_206572757.1">
    <property type="nucleotide sequence ID" value="NZ_JAFKCV010000002.1"/>
</dbReference>
<feature type="domain" description="RecC C-terminal" evidence="11">
    <location>
        <begin position="813"/>
        <end position="1030"/>
    </location>
</feature>
<keyword evidence="9 10" id="KW-0234">DNA repair</keyword>
<evidence type="ECO:0000256" key="6">
    <source>
        <dbReference type="ARBA" id="ARBA00022839"/>
    </source>
</evidence>
<evidence type="ECO:0000313" key="12">
    <source>
        <dbReference type="EMBL" id="MBN7824661.1"/>
    </source>
</evidence>
<evidence type="ECO:0000256" key="1">
    <source>
        <dbReference type="ARBA" id="ARBA00022722"/>
    </source>
</evidence>
<keyword evidence="2 10" id="KW-0547">Nucleotide-binding</keyword>
<dbReference type="Pfam" id="PF17946">
    <property type="entry name" value="RecC_C"/>
    <property type="match status" value="1"/>
</dbReference>
<dbReference type="EMBL" id="JAFKCV010000002">
    <property type="protein sequence ID" value="MBN7824661.1"/>
    <property type="molecule type" value="Genomic_DNA"/>
</dbReference>
<evidence type="ECO:0000256" key="8">
    <source>
        <dbReference type="ARBA" id="ARBA00023125"/>
    </source>
</evidence>
<protein>
    <recommendedName>
        <fullName evidence="10">RecBCD enzyme subunit RecC</fullName>
    </recommendedName>
    <alternativeName>
        <fullName evidence="10">Exonuclease V subunit RecC</fullName>
        <shortName evidence="10">ExoV subunit RecC</shortName>
    </alternativeName>
    <alternativeName>
        <fullName evidence="10">Helicase/nuclease RecBCD subunit RecC</fullName>
    </alternativeName>
</protein>
<sequence length="1087" mass="123856">MLHLIQSNKMEVLAQRLCQVLAMDERSLDNLFDSTPVWVQSPGMAQWLKLQIAQQRGIAANLEFPLPSSFIWQLYRQLKIELPPQSAFTKANMTWKLMALLPELCEQPRFAPVAGYLGGDRDIKLFQLSGKIADIFDQYLVYRPDWLLAWEQGDDRLEGKTLEHQAWQPVLWRELVAYTAALGESPWHRANLHQALMEALQQQQAPPGLPAALLVFGISALPVQQLEVLQALARHIDVLIFWFNPSQHYWGDLVDEKRKARAGLRQRLDGDETADYLDVGNPLLSSWGKLGRDFQDMLLELEPQQQDEFVEDPPASLLQHIQDEILNLTLRGSSEPFSLGALTDEKPTCPKITVQAEDQSLQLVSCHSRLRELEALHDKLLAFFQQHADAHPGEVIVMMPDVAQYAPLIHGVFGAHRQELAIPYAISDRSLSQESPLLNSFIGLMKLQQQRLNLAEVMDLLEVPAVLRRFELSEPEFEQLRHWLADAGVRWGLDGPDKARWQVPEEEQNTWLFGLKRLIAGYAMNQPLYQSRDSLIAPYAHIEGQSSQVLSKLLDFLQQLTLWLEFCLRPATLGERIGWVLAHLDAFYLADEEDEAALHTLRQALTALEAHQLQYPHAVDQAVFSQILEQQLQESGVGQRFLAGAVNFCTLMPMRSVPFRLVCLLGMNDADYPLQVIPMGFDLMQDTRPRRGDRSRRLDDKYLFLEALLSARQGLYISYLGRSARDNSPLMPSILVSELLEYLQQVYCLAEGDDLLAKLCRTHHLQPFHEDYFRATGATGHDSRWLELARLAGQAPLAQPFFNEDLAPLQAQSEVMLEDWLRFFHNTARGFFQLRWQARFTPLQDNLQQDEPFALNALDRFSLLAKLAEQGGHDEIQSVLKAEGKLPHGHAGQLALAALQQDSDELRLRLTRYRQDHAPRRVLVDLTVAGLTLRGWQDHLYQDNLVLWRSGRIRARDKLELWLRLLVLRAQQTPVNQAVYVGTEAEPFELGAMAPQQALALLSDYVQAWQQGHQKPLLLLPECGWHWLDSQDPQKVLNLYTGSDFGAASEGQDVHINRIWPELEPHFEQFAATSERLLGPLFSQVTA</sequence>
<evidence type="ECO:0000256" key="2">
    <source>
        <dbReference type="ARBA" id="ARBA00022741"/>
    </source>
</evidence>
<name>A0A939DMR8_9ALTE</name>
<dbReference type="AlphaFoldDB" id="A0A939DMR8"/>
<dbReference type="SUPFAM" id="SSF52980">
    <property type="entry name" value="Restriction endonuclease-like"/>
    <property type="match status" value="1"/>
</dbReference>
<dbReference type="GO" id="GO:0009338">
    <property type="term" value="C:exodeoxyribonuclease V complex"/>
    <property type="evidence" value="ECO:0007669"/>
    <property type="project" value="InterPro"/>
</dbReference>
<dbReference type="InterPro" id="IPR041500">
    <property type="entry name" value="RecC_C"/>
</dbReference>
<dbReference type="InterPro" id="IPR013986">
    <property type="entry name" value="DExx_box_DNA_helicase_dom_sf"/>
</dbReference>
<reference evidence="12" key="1">
    <citation type="submission" date="2021-03" db="EMBL/GenBank/DDBJ databases">
        <title>novel species isolated from a fishpond in China.</title>
        <authorList>
            <person name="Lu H."/>
            <person name="Cai Z."/>
        </authorList>
    </citation>
    <scope>NUCLEOTIDE SEQUENCE</scope>
    <source>
        <strain evidence="12">JCM 30855</strain>
    </source>
</reference>
<evidence type="ECO:0000256" key="3">
    <source>
        <dbReference type="ARBA" id="ARBA00022763"/>
    </source>
</evidence>
<keyword evidence="4 10" id="KW-0378">Hydrolase</keyword>
<keyword evidence="8 10" id="KW-0238">DNA-binding</keyword>
<evidence type="ECO:0000256" key="5">
    <source>
        <dbReference type="ARBA" id="ARBA00022806"/>
    </source>
</evidence>
<proteinExistence type="inferred from homology"/>
<dbReference type="SUPFAM" id="SSF52540">
    <property type="entry name" value="P-loop containing nucleoside triphosphate hydrolases"/>
    <property type="match status" value="2"/>
</dbReference>
<dbReference type="PANTHER" id="PTHR30591:SF1">
    <property type="entry name" value="RECBCD ENZYME SUBUNIT RECC"/>
    <property type="match status" value="1"/>
</dbReference>
<evidence type="ECO:0000256" key="7">
    <source>
        <dbReference type="ARBA" id="ARBA00022840"/>
    </source>
</evidence>
<keyword evidence="3 10" id="KW-0227">DNA damage</keyword>
<dbReference type="Gene3D" id="1.10.10.160">
    <property type="match status" value="1"/>
</dbReference>
<comment type="similarity">
    <text evidence="10">Belongs to the RecC family.</text>
</comment>
<organism evidence="12 13">
    <name type="scientific">Bowmanella dokdonensis</name>
    <dbReference type="NCBI Taxonomy" id="751969"/>
    <lineage>
        <taxon>Bacteria</taxon>
        <taxon>Pseudomonadati</taxon>
        <taxon>Pseudomonadota</taxon>
        <taxon>Gammaproteobacteria</taxon>
        <taxon>Alteromonadales</taxon>
        <taxon>Alteromonadaceae</taxon>
        <taxon>Bowmanella</taxon>
    </lineage>
</organism>
<dbReference type="InterPro" id="IPR011335">
    <property type="entry name" value="Restrct_endonuc-II-like"/>
</dbReference>
<evidence type="ECO:0000259" key="11">
    <source>
        <dbReference type="Pfam" id="PF17946"/>
    </source>
</evidence>
<keyword evidence="7 10" id="KW-0067">ATP-binding</keyword>
<dbReference type="InterPro" id="IPR006697">
    <property type="entry name" value="RecC"/>
</dbReference>
<dbReference type="PANTHER" id="PTHR30591">
    <property type="entry name" value="RECBCD ENZYME SUBUNIT RECC"/>
    <property type="match status" value="1"/>
</dbReference>
<dbReference type="GO" id="GO:0003677">
    <property type="term" value="F:DNA binding"/>
    <property type="evidence" value="ECO:0007669"/>
    <property type="project" value="UniProtKB-UniRule"/>
</dbReference>